<dbReference type="GO" id="GO:0019843">
    <property type="term" value="F:rRNA binding"/>
    <property type="evidence" value="ECO:0007669"/>
    <property type="project" value="UniProtKB-KW"/>
</dbReference>
<comment type="similarity">
    <text evidence="1">Belongs to the universal ribosomal protein uL22 family.</text>
</comment>
<reference evidence="6" key="1">
    <citation type="journal article" date="2015" name="Nature">
        <title>Complex archaea that bridge the gap between prokaryotes and eukaryotes.</title>
        <authorList>
            <person name="Spang A."/>
            <person name="Saw J.H."/>
            <person name="Jorgensen S.L."/>
            <person name="Zaremba-Niedzwiedzka K."/>
            <person name="Martijn J."/>
            <person name="Lind A.E."/>
            <person name="van Eijk R."/>
            <person name="Schleper C."/>
            <person name="Guy L."/>
            <person name="Ettema T.J."/>
        </authorList>
    </citation>
    <scope>NUCLEOTIDE SEQUENCE</scope>
</reference>
<keyword evidence="4" id="KW-0689">Ribosomal protein</keyword>
<dbReference type="InterPro" id="IPR018260">
    <property type="entry name" value="Ribosomal_uL22_CS"/>
</dbReference>
<dbReference type="EMBL" id="LAZR01009837">
    <property type="protein sequence ID" value="KKM70336.1"/>
    <property type="molecule type" value="Genomic_DNA"/>
</dbReference>
<dbReference type="Gene3D" id="3.90.470.10">
    <property type="entry name" value="Ribosomal protein L22/L17"/>
    <property type="match status" value="1"/>
</dbReference>
<dbReference type="InterPro" id="IPR001063">
    <property type="entry name" value="Ribosomal_uL22"/>
</dbReference>
<accession>A0A0F9K6R3</accession>
<dbReference type="InterPro" id="IPR047867">
    <property type="entry name" value="Ribosomal_uL22_bac/org-type"/>
</dbReference>
<keyword evidence="5" id="KW-0687">Ribonucleoprotein</keyword>
<name>A0A0F9K6R3_9ZZZZ</name>
<evidence type="ECO:0008006" key="7">
    <source>
        <dbReference type="Google" id="ProtNLM"/>
    </source>
</evidence>
<proteinExistence type="inferred from homology"/>
<dbReference type="PANTHER" id="PTHR13501">
    <property type="entry name" value="CHLOROPLAST 50S RIBOSOMAL PROTEIN L22-RELATED"/>
    <property type="match status" value="1"/>
</dbReference>
<evidence type="ECO:0000256" key="5">
    <source>
        <dbReference type="ARBA" id="ARBA00023274"/>
    </source>
</evidence>
<dbReference type="PANTHER" id="PTHR13501:SF8">
    <property type="entry name" value="LARGE RIBOSOMAL SUBUNIT PROTEIN UL22M"/>
    <property type="match status" value="1"/>
</dbReference>
<dbReference type="AlphaFoldDB" id="A0A0F9K6R3"/>
<evidence type="ECO:0000313" key="6">
    <source>
        <dbReference type="EMBL" id="KKM70336.1"/>
    </source>
</evidence>
<keyword evidence="2" id="KW-0699">rRNA-binding</keyword>
<evidence type="ECO:0000256" key="1">
    <source>
        <dbReference type="ARBA" id="ARBA00009451"/>
    </source>
</evidence>
<dbReference type="GO" id="GO:0003735">
    <property type="term" value="F:structural constituent of ribosome"/>
    <property type="evidence" value="ECO:0007669"/>
    <property type="project" value="InterPro"/>
</dbReference>
<dbReference type="NCBIfam" id="TIGR01044">
    <property type="entry name" value="rplV_bact"/>
    <property type="match status" value="1"/>
</dbReference>
<comment type="caution">
    <text evidence="6">The sequence shown here is derived from an EMBL/GenBank/DDBJ whole genome shotgun (WGS) entry which is preliminary data.</text>
</comment>
<dbReference type="GO" id="GO:0006412">
    <property type="term" value="P:translation"/>
    <property type="evidence" value="ECO:0007669"/>
    <property type="project" value="InterPro"/>
</dbReference>
<dbReference type="GO" id="GO:0022625">
    <property type="term" value="C:cytosolic large ribosomal subunit"/>
    <property type="evidence" value="ECO:0007669"/>
    <property type="project" value="TreeGrafter"/>
</dbReference>
<dbReference type="Pfam" id="PF00237">
    <property type="entry name" value="Ribosomal_L22"/>
    <property type="match status" value="1"/>
</dbReference>
<protein>
    <recommendedName>
        <fullName evidence="7">50S ribosomal protein L22</fullName>
    </recommendedName>
</protein>
<organism evidence="6">
    <name type="scientific">marine sediment metagenome</name>
    <dbReference type="NCBI Taxonomy" id="412755"/>
    <lineage>
        <taxon>unclassified sequences</taxon>
        <taxon>metagenomes</taxon>
        <taxon>ecological metagenomes</taxon>
    </lineage>
</organism>
<dbReference type="CDD" id="cd00336">
    <property type="entry name" value="Ribosomal_L22"/>
    <property type="match status" value="1"/>
</dbReference>
<dbReference type="HAMAP" id="MF_01331_B">
    <property type="entry name" value="Ribosomal_uL22_B"/>
    <property type="match status" value="1"/>
</dbReference>
<dbReference type="PROSITE" id="PS00464">
    <property type="entry name" value="RIBOSOMAL_L22"/>
    <property type="match status" value="1"/>
</dbReference>
<dbReference type="SUPFAM" id="SSF54843">
    <property type="entry name" value="Ribosomal protein L22"/>
    <property type="match status" value="1"/>
</dbReference>
<evidence type="ECO:0000256" key="3">
    <source>
        <dbReference type="ARBA" id="ARBA00022884"/>
    </source>
</evidence>
<evidence type="ECO:0000256" key="4">
    <source>
        <dbReference type="ARBA" id="ARBA00022980"/>
    </source>
</evidence>
<gene>
    <name evidence="6" type="ORF">LCGC14_1441800</name>
</gene>
<keyword evidence="3" id="KW-0694">RNA-binding</keyword>
<dbReference type="InterPro" id="IPR005727">
    <property type="entry name" value="Ribosomal_uL22_bac/chlpt-type"/>
</dbReference>
<evidence type="ECO:0000256" key="2">
    <source>
        <dbReference type="ARBA" id="ARBA00022730"/>
    </source>
</evidence>
<dbReference type="InterPro" id="IPR036394">
    <property type="entry name" value="Ribosomal_uL22_sf"/>
</dbReference>
<sequence length="114" mass="12887">MVLVRAKGKYIRVSPFKIRPLMDQIRGKDFGEARQTLQFSQKLTAEHLLKVLDSAAANAENVKKVSRNELFVSEAYIGEGPTLKRIEFRAMGRTNRINKRTSHITIGLSKKEGS</sequence>